<comment type="cofactor">
    <cofactor evidence="6">
        <name>Zn(2+)</name>
        <dbReference type="ChEBI" id="CHEBI:29105"/>
    </cofactor>
    <text evidence="6">Binds 1 zinc ion per subunit.</text>
</comment>
<keyword evidence="10" id="KW-1185">Reference proteome</keyword>
<dbReference type="PANTHER" id="PTHR46120">
    <property type="entry name" value="BETAINE--HOMOCYSTEINE S-METHYLTRANSFERASE 1"/>
    <property type="match status" value="1"/>
</dbReference>
<dbReference type="PROSITE" id="PS50970">
    <property type="entry name" value="HCY"/>
    <property type="match status" value="1"/>
</dbReference>
<dbReference type="GO" id="GO:0009086">
    <property type="term" value="P:methionine biosynthetic process"/>
    <property type="evidence" value="ECO:0007669"/>
    <property type="project" value="InterPro"/>
</dbReference>
<dbReference type="FunFam" id="3.20.20.330:FF:000003">
    <property type="entry name" value="Betaine--homocysteine S-methyltransferase 1"/>
    <property type="match status" value="1"/>
</dbReference>
<dbReference type="Gene3D" id="3.20.20.330">
    <property type="entry name" value="Homocysteine-binding-like domain"/>
    <property type="match status" value="1"/>
</dbReference>
<sequence>IDQPRGILERLDAGEVVIGDGGFLHALERRGYVTAGPYTPECTVEHPEAVRQLHREFLRAGADVMQAFTFNGTQESIVSRGVRIKADDINQAACRIAREVANEGDALMAGGVSYTQSYREGCGKHAVQEEYLKQVEVLIKNDVDFLIGEYLMNIDEAEWATETLKSTGKPVAVTMPISLQGDVLGKVNPGEAAVRLAKMGADIIGVNCLFDPDSCLQTVQMMKDALNASGLLRPLMVQPVAYKTTDADRRGILSLPESPFAMESRVMTRWDMQKYARAAYDIGIRYIGGCCGFEPYHIRALAEELSNERGKLPPASSKHGFWGEALKYSSRASHKIGRQYWENLKPASGRPDCPAMSGPLSNNQRV</sequence>
<feature type="binding site" evidence="6 7">
    <location>
        <position position="290"/>
    </location>
    <ligand>
        <name>Zn(2+)</name>
        <dbReference type="ChEBI" id="CHEBI:29105"/>
    </ligand>
</feature>
<dbReference type="InterPro" id="IPR017226">
    <property type="entry name" value="BHMT-like"/>
</dbReference>
<dbReference type="InterPro" id="IPR051524">
    <property type="entry name" value="BHMT"/>
</dbReference>
<gene>
    <name evidence="9" type="ORF">PMEA_00018719</name>
</gene>
<keyword evidence="4 6" id="KW-0479">Metal-binding</keyword>
<feature type="binding site" evidence="6 7">
    <location>
        <position position="291"/>
    </location>
    <ligand>
        <name>Zn(2+)</name>
        <dbReference type="ChEBI" id="CHEBI:29105"/>
    </ligand>
</feature>
<comment type="caution">
    <text evidence="9">The sequence shown here is derived from an EMBL/GenBank/DDBJ whole genome shotgun (WGS) entry which is preliminary data.</text>
</comment>
<evidence type="ECO:0000313" key="10">
    <source>
        <dbReference type="Proteomes" id="UP001159428"/>
    </source>
</evidence>
<dbReference type="InterPro" id="IPR036589">
    <property type="entry name" value="HCY_dom_sf"/>
</dbReference>
<dbReference type="EMBL" id="CALNXJ010000032">
    <property type="protein sequence ID" value="CAH3138998.1"/>
    <property type="molecule type" value="Genomic_DNA"/>
</dbReference>
<dbReference type="PIRSF" id="PIRSF037505">
    <property type="entry name" value="Betaine_HMT"/>
    <property type="match status" value="1"/>
</dbReference>
<dbReference type="Pfam" id="PF02574">
    <property type="entry name" value="S-methyl_trans"/>
    <property type="match status" value="1"/>
</dbReference>
<evidence type="ECO:0000259" key="8">
    <source>
        <dbReference type="PROSITE" id="PS50970"/>
    </source>
</evidence>
<evidence type="ECO:0000256" key="5">
    <source>
        <dbReference type="ARBA" id="ARBA00022833"/>
    </source>
</evidence>
<dbReference type="PANTHER" id="PTHR46120:SF4">
    <property type="entry name" value="HCY-BINDING DOMAIN-CONTAINING PROTEIN"/>
    <property type="match status" value="1"/>
</dbReference>
<feature type="domain" description="Hcy-binding" evidence="8">
    <location>
        <begin position="5"/>
        <end position="305"/>
    </location>
</feature>
<evidence type="ECO:0000256" key="7">
    <source>
        <dbReference type="PROSITE-ProRule" id="PRU00333"/>
    </source>
</evidence>
<feature type="binding site" evidence="6 7">
    <location>
        <position position="208"/>
    </location>
    <ligand>
        <name>Zn(2+)</name>
        <dbReference type="ChEBI" id="CHEBI:29105"/>
    </ligand>
</feature>
<protein>
    <recommendedName>
        <fullName evidence="8">Hcy-binding domain-containing protein</fullName>
    </recommendedName>
</protein>
<proteinExistence type="predicted"/>
<evidence type="ECO:0000256" key="6">
    <source>
        <dbReference type="PIRSR" id="PIRSR037505-2"/>
    </source>
</evidence>
<comment type="pathway">
    <text evidence="1">Amino-acid biosynthesis; L-methionine biosynthesis via de novo pathway; L-methionine from L-homocysteine (BhmT route): step 1/1.</text>
</comment>
<organism evidence="9 10">
    <name type="scientific">Pocillopora meandrina</name>
    <dbReference type="NCBI Taxonomy" id="46732"/>
    <lineage>
        <taxon>Eukaryota</taxon>
        <taxon>Metazoa</taxon>
        <taxon>Cnidaria</taxon>
        <taxon>Anthozoa</taxon>
        <taxon>Hexacorallia</taxon>
        <taxon>Scleractinia</taxon>
        <taxon>Astrocoeniina</taxon>
        <taxon>Pocilloporidae</taxon>
        <taxon>Pocillopora</taxon>
    </lineage>
</organism>
<keyword evidence="2 7" id="KW-0489">Methyltransferase</keyword>
<reference evidence="9 10" key="1">
    <citation type="submission" date="2022-05" db="EMBL/GenBank/DDBJ databases">
        <authorList>
            <consortium name="Genoscope - CEA"/>
            <person name="William W."/>
        </authorList>
    </citation>
    <scope>NUCLEOTIDE SEQUENCE [LARGE SCALE GENOMIC DNA]</scope>
</reference>
<keyword evidence="5 6" id="KW-0862">Zinc</keyword>
<feature type="non-terminal residue" evidence="9">
    <location>
        <position position="1"/>
    </location>
</feature>
<dbReference type="SUPFAM" id="SSF82282">
    <property type="entry name" value="Homocysteine S-methyltransferase"/>
    <property type="match status" value="1"/>
</dbReference>
<keyword evidence="3 7" id="KW-0808">Transferase</keyword>
<evidence type="ECO:0000256" key="1">
    <source>
        <dbReference type="ARBA" id="ARBA00005137"/>
    </source>
</evidence>
<accession>A0AAU9X7L7</accession>
<evidence type="ECO:0000256" key="2">
    <source>
        <dbReference type="ARBA" id="ARBA00022603"/>
    </source>
</evidence>
<dbReference type="AlphaFoldDB" id="A0AAU9X7L7"/>
<dbReference type="GO" id="GO:0032259">
    <property type="term" value="P:methylation"/>
    <property type="evidence" value="ECO:0007669"/>
    <property type="project" value="UniProtKB-KW"/>
</dbReference>
<dbReference type="Proteomes" id="UP001159428">
    <property type="component" value="Unassembled WGS sequence"/>
</dbReference>
<evidence type="ECO:0000256" key="4">
    <source>
        <dbReference type="ARBA" id="ARBA00022723"/>
    </source>
</evidence>
<evidence type="ECO:0000256" key="3">
    <source>
        <dbReference type="ARBA" id="ARBA00022679"/>
    </source>
</evidence>
<dbReference type="InterPro" id="IPR003726">
    <property type="entry name" value="HCY_dom"/>
</dbReference>
<name>A0AAU9X7L7_9CNID</name>
<dbReference type="GO" id="GO:0047150">
    <property type="term" value="F:betaine-homocysteine S-methyltransferase activity"/>
    <property type="evidence" value="ECO:0007669"/>
    <property type="project" value="TreeGrafter"/>
</dbReference>
<dbReference type="GO" id="GO:0008270">
    <property type="term" value="F:zinc ion binding"/>
    <property type="evidence" value="ECO:0007669"/>
    <property type="project" value="InterPro"/>
</dbReference>
<evidence type="ECO:0000313" key="9">
    <source>
        <dbReference type="EMBL" id="CAH3138998.1"/>
    </source>
</evidence>